<dbReference type="Pfam" id="PF13361">
    <property type="entry name" value="UvrD_C"/>
    <property type="match status" value="1"/>
</dbReference>
<evidence type="ECO:0000256" key="5">
    <source>
        <dbReference type="ARBA" id="ARBA00023235"/>
    </source>
</evidence>
<evidence type="ECO:0000256" key="1">
    <source>
        <dbReference type="ARBA" id="ARBA00022741"/>
    </source>
</evidence>
<dbReference type="EMBL" id="BAABFL010000125">
    <property type="protein sequence ID" value="GAA4649227.1"/>
    <property type="molecule type" value="Genomic_DNA"/>
</dbReference>
<evidence type="ECO:0000256" key="3">
    <source>
        <dbReference type="ARBA" id="ARBA00022806"/>
    </source>
</evidence>
<keyword evidence="5" id="KW-0413">Isomerase</keyword>
<dbReference type="CDD" id="cd01127">
    <property type="entry name" value="TrwB_TraG_TraD_VirD4"/>
    <property type="match status" value="1"/>
</dbReference>
<sequence>MDNNLSINNYPLTDEQCKIVKAAKDNQSIKVLAFAGTGKTSTLQAIAKYHVRKSLYLCFNRALANDARGKFPDYVSVRTAHSLAWENVVKPNKAKWSRKLDAKLKSDDIKHFAGFPEKLSFPFSTGVLITATRKIVAEYFGSADSALSEKHITAETIEFADKLVRSGQLENSIRNSLVQWLVVCSENLAQEMLSADSECPSTHDAYLKVWQLSNPDLCADCIFFDEAQDANGVLLDVVLKQQAQIIFVGDPHQSIYKFRGAINAIDRIDLPELHLTQSFRYGNSIASFANLILRLKGYKASIKGFQETTIKSTNEYAGEKPLLVICRTNMTVLQYALQCCDSGLSVSIAGGISTFINLLESALSIYDDKQSTSGSLHPTLRSFRSWNEIITESEITSDPDLSRLVKLFSEGRENVCSIISRLKTAAEDSKDTAEISLVTAHGSKGIESDNVLIADDFDRLIQSLEDNDVIDEEEINLFYVAITRAKKLLLVPPVYRKLKGAAPLRVRSTPETGQLQAFNQKAPIPLSQPSNVQAAKRCIQIEVGSSSAGKHYWEPTNTSVCVNPNIGVLGTMGTGKTQCVQSLLYQLYQQQRFNVDPDTPIGMLIIDYKDDYTSDKFITATNATVCRPYHLPFNPFSLTGDMQDPQLPLYTGVTFVKTLVTAYGLGKKQEKLLLDCVLEAYRFNGIEVGQPETFHLDPPTVHDVWDALNSIPKRPKDSLYAALSDIITYQFFSPETRSGSIYELLTGVVVMDVKKLSGNIQKLFVALVLDNLFSQMQVHGKPSINGDHRRINKLLLVDEADNIMRPGFDSLRRLLKEGREYGVAVMLSTQDISHFQTTHTDFTPLMNTWVIHRVANLSAKDIRTLFNTSSKSDDDTTMSTIRNLGKHCSLYIDGQKNIAEIADLPFWKITKNMDAQRRDSNTF</sequence>
<dbReference type="SUPFAM" id="SSF52540">
    <property type="entry name" value="P-loop containing nucleoside triphosphate hydrolases"/>
    <property type="match status" value="2"/>
</dbReference>
<evidence type="ECO:0000313" key="11">
    <source>
        <dbReference type="EMBL" id="GAA4649227.1"/>
    </source>
</evidence>
<organism evidence="11 12">
    <name type="scientific">Kistimonas scapharcae</name>
    <dbReference type="NCBI Taxonomy" id="1036133"/>
    <lineage>
        <taxon>Bacteria</taxon>
        <taxon>Pseudomonadati</taxon>
        <taxon>Pseudomonadota</taxon>
        <taxon>Gammaproteobacteria</taxon>
        <taxon>Oceanospirillales</taxon>
        <taxon>Endozoicomonadaceae</taxon>
        <taxon>Kistimonas</taxon>
    </lineage>
</organism>
<keyword evidence="3" id="KW-0347">Helicase</keyword>
<dbReference type="PANTHER" id="PTHR11070:SF30">
    <property type="entry name" value="F-BOX DNA HELICASE 1"/>
    <property type="match status" value="1"/>
</dbReference>
<dbReference type="Gene3D" id="3.40.50.300">
    <property type="entry name" value="P-loop containing nucleotide triphosphate hydrolases"/>
    <property type="match status" value="4"/>
</dbReference>
<evidence type="ECO:0000256" key="8">
    <source>
        <dbReference type="ARBA" id="ARBA00048988"/>
    </source>
</evidence>
<feature type="domain" description="UvrD-like helicase C-terminal" evidence="10">
    <location>
        <begin position="417"/>
        <end position="491"/>
    </location>
</feature>
<evidence type="ECO:0000256" key="6">
    <source>
        <dbReference type="ARBA" id="ARBA00034617"/>
    </source>
</evidence>
<feature type="domain" description="UvrD-like helicase ATP-binding" evidence="9">
    <location>
        <begin position="13"/>
        <end position="262"/>
    </location>
</feature>
<evidence type="ECO:0000256" key="7">
    <source>
        <dbReference type="ARBA" id="ARBA00034808"/>
    </source>
</evidence>
<gene>
    <name evidence="11" type="ORF">GCM10023116_15010</name>
</gene>
<dbReference type="InterPro" id="IPR000212">
    <property type="entry name" value="DNA_helicase_UvrD/REP"/>
</dbReference>
<evidence type="ECO:0000259" key="9">
    <source>
        <dbReference type="Pfam" id="PF00580"/>
    </source>
</evidence>
<keyword evidence="4" id="KW-0067">ATP-binding</keyword>
<dbReference type="PANTHER" id="PTHR11070">
    <property type="entry name" value="UVRD / RECB / PCRA DNA HELICASE FAMILY MEMBER"/>
    <property type="match status" value="1"/>
</dbReference>
<dbReference type="InterPro" id="IPR014016">
    <property type="entry name" value="UvrD-like_ATP-bd"/>
</dbReference>
<accession>A0ABP8V013</accession>
<comment type="caution">
    <text evidence="11">The sequence shown here is derived from an EMBL/GenBank/DDBJ whole genome shotgun (WGS) entry which is preliminary data.</text>
</comment>
<evidence type="ECO:0000313" key="12">
    <source>
        <dbReference type="Proteomes" id="UP001500604"/>
    </source>
</evidence>
<proteinExistence type="predicted"/>
<keyword evidence="2" id="KW-0378">Hydrolase</keyword>
<dbReference type="InterPro" id="IPR027417">
    <property type="entry name" value="P-loop_NTPase"/>
</dbReference>
<dbReference type="InterPro" id="IPR014017">
    <property type="entry name" value="DNA_helicase_UvrD-like_C"/>
</dbReference>
<dbReference type="Pfam" id="PF00580">
    <property type="entry name" value="UvrD-helicase"/>
    <property type="match status" value="1"/>
</dbReference>
<keyword evidence="1" id="KW-0547">Nucleotide-binding</keyword>
<dbReference type="RefSeq" id="WP_345195007.1">
    <property type="nucleotide sequence ID" value="NZ_BAABFL010000125.1"/>
</dbReference>
<name>A0ABP8V013_9GAMM</name>
<reference evidence="12" key="1">
    <citation type="journal article" date="2019" name="Int. J. Syst. Evol. Microbiol.">
        <title>The Global Catalogue of Microorganisms (GCM) 10K type strain sequencing project: providing services to taxonomists for standard genome sequencing and annotation.</title>
        <authorList>
            <consortium name="The Broad Institute Genomics Platform"/>
            <consortium name="The Broad Institute Genome Sequencing Center for Infectious Disease"/>
            <person name="Wu L."/>
            <person name="Ma J."/>
        </authorList>
    </citation>
    <scope>NUCLEOTIDE SEQUENCE [LARGE SCALE GENOMIC DNA]</scope>
    <source>
        <strain evidence="12">JCM 17805</strain>
    </source>
</reference>
<evidence type="ECO:0000259" key="10">
    <source>
        <dbReference type="Pfam" id="PF13361"/>
    </source>
</evidence>
<dbReference type="Proteomes" id="UP001500604">
    <property type="component" value="Unassembled WGS sequence"/>
</dbReference>
<protein>
    <recommendedName>
        <fullName evidence="7">DNA 3'-5' helicase</fullName>
        <ecNumber evidence="7">5.6.2.4</ecNumber>
    </recommendedName>
</protein>
<evidence type="ECO:0000256" key="2">
    <source>
        <dbReference type="ARBA" id="ARBA00022801"/>
    </source>
</evidence>
<keyword evidence="12" id="KW-1185">Reference proteome</keyword>
<comment type="catalytic activity">
    <reaction evidence="6">
        <text>Couples ATP hydrolysis with the unwinding of duplex DNA by translocating in the 3'-5' direction.</text>
        <dbReference type="EC" id="5.6.2.4"/>
    </reaction>
</comment>
<dbReference type="EC" id="5.6.2.4" evidence="7"/>
<comment type="catalytic activity">
    <reaction evidence="8">
        <text>ATP + H2O = ADP + phosphate + H(+)</text>
        <dbReference type="Rhea" id="RHEA:13065"/>
        <dbReference type="ChEBI" id="CHEBI:15377"/>
        <dbReference type="ChEBI" id="CHEBI:15378"/>
        <dbReference type="ChEBI" id="CHEBI:30616"/>
        <dbReference type="ChEBI" id="CHEBI:43474"/>
        <dbReference type="ChEBI" id="CHEBI:456216"/>
        <dbReference type="EC" id="5.6.2.4"/>
    </reaction>
</comment>
<evidence type="ECO:0000256" key="4">
    <source>
        <dbReference type="ARBA" id="ARBA00022840"/>
    </source>
</evidence>